<dbReference type="Pfam" id="PF04183">
    <property type="entry name" value="IucA_IucC"/>
    <property type="match status" value="1"/>
</dbReference>
<evidence type="ECO:0000259" key="3">
    <source>
        <dbReference type="Pfam" id="PF04183"/>
    </source>
</evidence>
<organism evidence="5 6">
    <name type="scientific">Halobacillus trueperi</name>
    <dbReference type="NCBI Taxonomy" id="156205"/>
    <lineage>
        <taxon>Bacteria</taxon>
        <taxon>Bacillati</taxon>
        <taxon>Bacillota</taxon>
        <taxon>Bacilli</taxon>
        <taxon>Bacillales</taxon>
        <taxon>Bacillaceae</taxon>
        <taxon>Halobacillus</taxon>
    </lineage>
</organism>
<dbReference type="Proteomes" id="UP000256305">
    <property type="component" value="Unassembled WGS sequence"/>
</dbReference>
<dbReference type="GO" id="GO:0019290">
    <property type="term" value="P:siderophore biosynthetic process"/>
    <property type="evidence" value="ECO:0007669"/>
    <property type="project" value="InterPro"/>
</dbReference>
<keyword evidence="6" id="KW-1185">Reference proteome</keyword>
<dbReference type="PANTHER" id="PTHR34384">
    <property type="entry name" value="L-2,3-DIAMINOPROPANOATE--CITRATE LIGASE"/>
    <property type="match status" value="1"/>
</dbReference>
<comment type="caution">
    <text evidence="5">The sequence shown here is derived from an EMBL/GenBank/DDBJ whole genome shotgun (WGS) entry which is preliminary data.</text>
</comment>
<evidence type="ECO:0008006" key="7">
    <source>
        <dbReference type="Google" id="ProtNLM"/>
    </source>
</evidence>
<dbReference type="RefSeq" id="WP_115821901.1">
    <property type="nucleotide sequence ID" value="NZ_QUAE01000001.1"/>
</dbReference>
<reference evidence="5 6" key="1">
    <citation type="submission" date="2018-08" db="EMBL/GenBank/DDBJ databases">
        <title>Genome sequence of Halobacillus trueperi KCTC 3686.</title>
        <authorList>
            <person name="Cho K.H."/>
            <person name="Kwak M.-J."/>
            <person name="Kim B.-Y."/>
            <person name="Chun J."/>
        </authorList>
    </citation>
    <scope>NUCLEOTIDE SEQUENCE [LARGE SCALE GENOMIC DNA]</scope>
    <source>
        <strain evidence="5 6">KCTC 3686</strain>
    </source>
</reference>
<dbReference type="InterPro" id="IPR022770">
    <property type="entry name" value="IucA/IucC-like_C"/>
</dbReference>
<evidence type="ECO:0000256" key="2">
    <source>
        <dbReference type="ARBA" id="ARBA00007832"/>
    </source>
</evidence>
<dbReference type="EMBL" id="QUAE01000001">
    <property type="protein sequence ID" value="REJ10909.1"/>
    <property type="molecule type" value="Genomic_DNA"/>
</dbReference>
<comment type="similarity">
    <text evidence="2">Belongs to the IucA/IucC family.</text>
</comment>
<dbReference type="GO" id="GO:0016881">
    <property type="term" value="F:acid-amino acid ligase activity"/>
    <property type="evidence" value="ECO:0007669"/>
    <property type="project" value="UniProtKB-ARBA"/>
</dbReference>
<proteinExistence type="inferred from homology"/>
<sequence length="611" mass="70211">MEAMNLIQKKLPGYESIFLDNVKKADILTLHQLIQAIFRERVVPYEWRDRRNTLVLLVNDGELHVPVSNLYIFQHIDIDGDIRFVDNQEENQSLVDKSETCLELLFPGNNRSDFYKEILNSVTNLALALTVAEHRRRQIGNLAEDAFSYAASQKSPLTFFEQWVIQGHTIHPCSRTRMGLTPEDVARYAPEWEGKPDVLPLLVHKDRYHMTSKNDESTKSILLQEYPQLKEAFQHVCETHDVVAEDYEIIPIHPWQWEHTITKYYKDDLEEKLLIPVNEFTIPTSALISFRSLAPLDDRTKHHIKTAVNVQMTSAVRTVSAASTKNGPTLSRLLQTIFCRDEDLSRSLSVMGEEVGIHYEPHHEENRNFLEKNAAAILRENPERDLGVDEVALPAASLLAPSPFSGKLVVEEVAADYPSPEAFIYDYAKTVLPGVLTLITKYGISMEAHLQNCVVIFEKGKPKKAVLRDYGGIRIMNERLEQYFDQQPIDPSTNLLTKDRSELLDVFSHALFHNHLGEIIVALARRTAVNEKVMWSKVEQVIHETYEHMKEDKQILTEALLDKEEILMKPTKMKALVNMRLSDQYTEILYVEIPHPFAERKEVKQNDLALN</sequence>
<evidence type="ECO:0000313" key="5">
    <source>
        <dbReference type="EMBL" id="REJ10909.1"/>
    </source>
</evidence>
<feature type="domain" description="Aerobactin siderophore biosynthesis IucA/IucC-like C-terminal" evidence="4">
    <location>
        <begin position="422"/>
        <end position="583"/>
    </location>
</feature>
<name>A0A3E0JDQ4_9BACI</name>
<accession>A0A3E0JDQ4</accession>
<dbReference type="AlphaFoldDB" id="A0A3E0JDQ4"/>
<dbReference type="InterPro" id="IPR037455">
    <property type="entry name" value="LucA/IucC-like"/>
</dbReference>
<protein>
    <recommendedName>
        <fullName evidence="7">IucA/IucC family siderophore biosynthesis protein</fullName>
    </recommendedName>
</protein>
<feature type="domain" description="Aerobactin siderophore biosynthesis IucA/IucC N-terminal" evidence="3">
    <location>
        <begin position="158"/>
        <end position="400"/>
    </location>
</feature>
<dbReference type="Pfam" id="PF06276">
    <property type="entry name" value="FhuF"/>
    <property type="match status" value="1"/>
</dbReference>
<evidence type="ECO:0000256" key="1">
    <source>
        <dbReference type="ARBA" id="ARBA00004924"/>
    </source>
</evidence>
<gene>
    <name evidence="5" type="ORF">DYE48_00450</name>
</gene>
<dbReference type="PANTHER" id="PTHR34384:SF6">
    <property type="entry name" value="STAPHYLOFERRIN B SYNTHASE"/>
    <property type="match status" value="1"/>
</dbReference>
<dbReference type="Gene3D" id="1.10.510.40">
    <property type="match status" value="1"/>
</dbReference>
<evidence type="ECO:0000259" key="4">
    <source>
        <dbReference type="Pfam" id="PF06276"/>
    </source>
</evidence>
<comment type="pathway">
    <text evidence="1">Siderophore biosynthesis.</text>
</comment>
<evidence type="ECO:0000313" key="6">
    <source>
        <dbReference type="Proteomes" id="UP000256305"/>
    </source>
</evidence>
<dbReference type="InterPro" id="IPR007310">
    <property type="entry name" value="Aerobactin_biosyn_IucA/IucC_N"/>
</dbReference>